<protein>
    <submittedName>
        <fullName evidence="1">Uncharacterized protein</fullName>
    </submittedName>
</protein>
<dbReference type="AlphaFoldDB" id="A0AAD3CWQ8"/>
<comment type="caution">
    <text evidence="1">The sequence shown here is derived from an EMBL/GenBank/DDBJ whole genome shotgun (WGS) entry which is preliminary data.</text>
</comment>
<sequence>MLTCPIRSGESSVLARRCGDRCERDPDSSVHDMTAQIQDKSKSSPQHNFLSYPTHLLQKFSTCFETNVLKFCLLGNLDVGYNRDPNIPREIYLDEKTSLQISTHKNQYRFVTKNQTFQTTDTTLQSSYYSSRDEDVVDALIRSDSDMDNDESKSQEARDGKKHEFSFIRTISSISMPSFSGKTLAASSKDSCISLGDDQLGDFDFSEIQDLTKDLIENGNNSNSRSLSKDSLLSFDVTEVSRRSDPLLDVLSFDSSSCDEDNQLSSHLSELCEDSMQSSQQNANFDDSLLN</sequence>
<evidence type="ECO:0000313" key="2">
    <source>
        <dbReference type="Proteomes" id="UP001054902"/>
    </source>
</evidence>
<name>A0AAD3CWQ8_9STRA</name>
<accession>A0AAD3CWQ8</accession>
<gene>
    <name evidence="1" type="ORF">CTEN210_08465</name>
</gene>
<proteinExistence type="predicted"/>
<evidence type="ECO:0000313" key="1">
    <source>
        <dbReference type="EMBL" id="GFH51989.1"/>
    </source>
</evidence>
<dbReference type="Proteomes" id="UP001054902">
    <property type="component" value="Unassembled WGS sequence"/>
</dbReference>
<dbReference type="EMBL" id="BLLK01000045">
    <property type="protein sequence ID" value="GFH51989.1"/>
    <property type="molecule type" value="Genomic_DNA"/>
</dbReference>
<organism evidence="1 2">
    <name type="scientific">Chaetoceros tenuissimus</name>
    <dbReference type="NCBI Taxonomy" id="426638"/>
    <lineage>
        <taxon>Eukaryota</taxon>
        <taxon>Sar</taxon>
        <taxon>Stramenopiles</taxon>
        <taxon>Ochrophyta</taxon>
        <taxon>Bacillariophyta</taxon>
        <taxon>Coscinodiscophyceae</taxon>
        <taxon>Chaetocerotophycidae</taxon>
        <taxon>Chaetocerotales</taxon>
        <taxon>Chaetocerotaceae</taxon>
        <taxon>Chaetoceros</taxon>
    </lineage>
</organism>
<keyword evidence="2" id="KW-1185">Reference proteome</keyword>
<reference evidence="1 2" key="1">
    <citation type="journal article" date="2021" name="Sci. Rep.">
        <title>The genome of the diatom Chaetoceros tenuissimus carries an ancient integrated fragment of an extant virus.</title>
        <authorList>
            <person name="Hongo Y."/>
            <person name="Kimura K."/>
            <person name="Takaki Y."/>
            <person name="Yoshida Y."/>
            <person name="Baba S."/>
            <person name="Kobayashi G."/>
            <person name="Nagasaki K."/>
            <person name="Hano T."/>
            <person name="Tomaru Y."/>
        </authorList>
    </citation>
    <scope>NUCLEOTIDE SEQUENCE [LARGE SCALE GENOMIC DNA]</scope>
    <source>
        <strain evidence="1 2">NIES-3715</strain>
    </source>
</reference>